<comment type="subcellular location">
    <subcellularLocation>
        <location evidence="1">Nucleus</location>
    </subcellularLocation>
</comment>
<reference evidence="6 7" key="1">
    <citation type="submission" date="2014-04" db="EMBL/GenBank/DDBJ databases">
        <authorList>
            <consortium name="DOE Joint Genome Institute"/>
            <person name="Kuo A."/>
            <person name="Kohler A."/>
            <person name="Nagy L.G."/>
            <person name="Floudas D."/>
            <person name="Copeland A."/>
            <person name="Barry K.W."/>
            <person name="Cichocki N."/>
            <person name="Veneault-Fourrey C."/>
            <person name="LaButti K."/>
            <person name="Lindquist E.A."/>
            <person name="Lipzen A."/>
            <person name="Lundell T."/>
            <person name="Morin E."/>
            <person name="Murat C."/>
            <person name="Sun H."/>
            <person name="Tunlid A."/>
            <person name="Henrissat B."/>
            <person name="Grigoriev I.V."/>
            <person name="Hibbett D.S."/>
            <person name="Martin F."/>
            <person name="Nordberg H.P."/>
            <person name="Cantor M.N."/>
            <person name="Hua S.X."/>
        </authorList>
    </citation>
    <scope>NUCLEOTIDE SEQUENCE [LARGE SCALE GENOMIC DNA]</scope>
    <source>
        <strain evidence="6 7">Foug A</strain>
    </source>
</reference>
<dbReference type="OrthoDB" id="1745426at2759"/>
<dbReference type="InterPro" id="IPR052035">
    <property type="entry name" value="ZnF_BED_domain_contain"/>
</dbReference>
<keyword evidence="2" id="KW-0479">Metal-binding</keyword>
<dbReference type="Proteomes" id="UP000053989">
    <property type="component" value="Unassembled WGS sequence"/>
</dbReference>
<sequence length="232" mass="25872">MLEYCAYSGHSHSKLVVRKNERNSPIYAFFEAPRLVNQKGRPAHEFKCARQGCAATVRRYLNKKDAGSTGNLCKHAKACWGGAAVDAADNAASVDEVRKAIIPNVLKDGSIAVAYKLKKGTTTYSHRQHTREQTKGFQSLMKTGRPAYYIPSRWTVSRDVHLVFAHTRNRIATMLQKYNGKVSFTTDAWTSPNHWAFIAFSVHLEHKGVPLSMPLDVVEVAKVCDSLTLCCT</sequence>
<dbReference type="GO" id="GO:0008270">
    <property type="term" value="F:zinc ion binding"/>
    <property type="evidence" value="ECO:0007669"/>
    <property type="project" value="UniProtKB-KW"/>
</dbReference>
<keyword evidence="5" id="KW-0539">Nucleus</keyword>
<proteinExistence type="predicted"/>
<protein>
    <submittedName>
        <fullName evidence="6">Uncharacterized protein</fullName>
    </submittedName>
</protein>
<keyword evidence="7" id="KW-1185">Reference proteome</keyword>
<evidence type="ECO:0000256" key="4">
    <source>
        <dbReference type="ARBA" id="ARBA00022833"/>
    </source>
</evidence>
<evidence type="ECO:0000313" key="6">
    <source>
        <dbReference type="EMBL" id="KIM53068.1"/>
    </source>
</evidence>
<evidence type="ECO:0000313" key="7">
    <source>
        <dbReference type="Proteomes" id="UP000053989"/>
    </source>
</evidence>
<dbReference type="HOGENOM" id="CLU_087375_1_0_1"/>
<reference evidence="7" key="2">
    <citation type="submission" date="2015-01" db="EMBL/GenBank/DDBJ databases">
        <title>Evolutionary Origins and Diversification of the Mycorrhizal Mutualists.</title>
        <authorList>
            <consortium name="DOE Joint Genome Institute"/>
            <consortium name="Mycorrhizal Genomics Consortium"/>
            <person name="Kohler A."/>
            <person name="Kuo A."/>
            <person name="Nagy L.G."/>
            <person name="Floudas D."/>
            <person name="Copeland A."/>
            <person name="Barry K.W."/>
            <person name="Cichocki N."/>
            <person name="Veneault-Fourrey C."/>
            <person name="LaButti K."/>
            <person name="Lindquist E.A."/>
            <person name="Lipzen A."/>
            <person name="Lundell T."/>
            <person name="Morin E."/>
            <person name="Murat C."/>
            <person name="Riley R."/>
            <person name="Ohm R."/>
            <person name="Sun H."/>
            <person name="Tunlid A."/>
            <person name="Henrissat B."/>
            <person name="Grigoriev I.V."/>
            <person name="Hibbett D.S."/>
            <person name="Martin F."/>
        </authorList>
    </citation>
    <scope>NUCLEOTIDE SEQUENCE [LARGE SCALE GENOMIC DNA]</scope>
    <source>
        <strain evidence="7">Foug A</strain>
    </source>
</reference>
<dbReference type="InParanoid" id="A0A0C2YTS2"/>
<name>A0A0C2YTS2_9AGAM</name>
<dbReference type="AlphaFoldDB" id="A0A0C2YTS2"/>
<dbReference type="PANTHER" id="PTHR46481:SF10">
    <property type="entry name" value="ZINC FINGER BED DOMAIN-CONTAINING PROTEIN 39"/>
    <property type="match status" value="1"/>
</dbReference>
<dbReference type="GO" id="GO:0005634">
    <property type="term" value="C:nucleus"/>
    <property type="evidence" value="ECO:0007669"/>
    <property type="project" value="UniProtKB-SubCell"/>
</dbReference>
<evidence type="ECO:0000256" key="3">
    <source>
        <dbReference type="ARBA" id="ARBA00022771"/>
    </source>
</evidence>
<accession>A0A0C2YTS2</accession>
<gene>
    <name evidence="6" type="ORF">SCLCIDRAFT_139770</name>
</gene>
<keyword evidence="3" id="KW-0863">Zinc-finger</keyword>
<organism evidence="6 7">
    <name type="scientific">Scleroderma citrinum Foug A</name>
    <dbReference type="NCBI Taxonomy" id="1036808"/>
    <lineage>
        <taxon>Eukaryota</taxon>
        <taxon>Fungi</taxon>
        <taxon>Dikarya</taxon>
        <taxon>Basidiomycota</taxon>
        <taxon>Agaricomycotina</taxon>
        <taxon>Agaricomycetes</taxon>
        <taxon>Agaricomycetidae</taxon>
        <taxon>Boletales</taxon>
        <taxon>Sclerodermatineae</taxon>
        <taxon>Sclerodermataceae</taxon>
        <taxon>Scleroderma</taxon>
    </lineage>
</organism>
<keyword evidence="4" id="KW-0862">Zinc</keyword>
<evidence type="ECO:0000256" key="5">
    <source>
        <dbReference type="ARBA" id="ARBA00023242"/>
    </source>
</evidence>
<evidence type="ECO:0000256" key="1">
    <source>
        <dbReference type="ARBA" id="ARBA00004123"/>
    </source>
</evidence>
<evidence type="ECO:0000256" key="2">
    <source>
        <dbReference type="ARBA" id="ARBA00022723"/>
    </source>
</evidence>
<dbReference type="EMBL" id="KN822191">
    <property type="protein sequence ID" value="KIM53068.1"/>
    <property type="molecule type" value="Genomic_DNA"/>
</dbReference>
<dbReference type="PANTHER" id="PTHR46481">
    <property type="entry name" value="ZINC FINGER BED DOMAIN-CONTAINING PROTEIN 4"/>
    <property type="match status" value="1"/>
</dbReference>